<organism evidence="4 5">
    <name type="scientific">Temnothorax longispinosus</name>
    <dbReference type="NCBI Taxonomy" id="300112"/>
    <lineage>
        <taxon>Eukaryota</taxon>
        <taxon>Metazoa</taxon>
        <taxon>Ecdysozoa</taxon>
        <taxon>Arthropoda</taxon>
        <taxon>Hexapoda</taxon>
        <taxon>Insecta</taxon>
        <taxon>Pterygota</taxon>
        <taxon>Neoptera</taxon>
        <taxon>Endopterygota</taxon>
        <taxon>Hymenoptera</taxon>
        <taxon>Apocrita</taxon>
        <taxon>Aculeata</taxon>
        <taxon>Formicoidea</taxon>
        <taxon>Formicidae</taxon>
        <taxon>Myrmicinae</taxon>
        <taxon>Temnothorax</taxon>
    </lineage>
</organism>
<evidence type="ECO:0000313" key="5">
    <source>
        <dbReference type="Proteomes" id="UP000310200"/>
    </source>
</evidence>
<sequence>MFRTKCKEHDHSSFYKFLQMEHNHKNLDCYFFYYSTCKKGDFCPYRHEPSALGCETMCSYWQQGNCLNEHCNFRHMELKKNRKSIPCYWETQPGGCRKPHCPFMHTTPRNISSDPINPVKATEVATKSPNQEWLNRQDDPKYDGSSTTESDQGRGNSEAGSFIGSPAVDPLIVKFEEESDNESAPSPVKSQPKVPYCKTYEQMRLEEIQAESAAYYSYEAGNDDGLYQRQMGKSKTAGSTRWVSPSRVKKDEPAKELSFKVLSLEEIRQRKKEKELQAVQALTDPTSVSEPSLSPKAEAKGIKRRSIDEQCDKESVSPTKKCKVSSEFVGGSEPVVKVRPVKLRRSLKSASKETETQPCGDATVNEDGATDSRDDQTFCRKMRESHGDETSCRERLESHGDESVNANRRVDVEIRLCDSSTNEEKTQTQPEQTVEDRKSVATYTTDDIMNTALLDVTQPYTQTDEEYLRLDTSSDDIMRDIEDLLK</sequence>
<feature type="region of interest" description="Disordered" evidence="2">
    <location>
        <begin position="346"/>
        <end position="405"/>
    </location>
</feature>
<proteinExistence type="predicted"/>
<feature type="compositionally biased region" description="Polar residues" evidence="2">
    <location>
        <begin position="283"/>
        <end position="292"/>
    </location>
</feature>
<evidence type="ECO:0000256" key="1">
    <source>
        <dbReference type="PROSITE-ProRule" id="PRU00723"/>
    </source>
</evidence>
<evidence type="ECO:0000313" key="4">
    <source>
        <dbReference type="EMBL" id="TGZ48886.1"/>
    </source>
</evidence>
<comment type="caution">
    <text evidence="4">The sequence shown here is derived from an EMBL/GenBank/DDBJ whole genome shotgun (WGS) entry which is preliminary data.</text>
</comment>
<name>A0A4S2KIF6_9HYME</name>
<evidence type="ECO:0000256" key="2">
    <source>
        <dbReference type="SAM" id="MobiDB-lite"/>
    </source>
</evidence>
<feature type="compositionally biased region" description="Polar residues" evidence="2">
    <location>
        <begin position="125"/>
        <end position="134"/>
    </location>
</feature>
<feature type="compositionally biased region" description="Basic and acidic residues" evidence="2">
    <location>
        <begin position="370"/>
        <end position="405"/>
    </location>
</feature>
<dbReference type="AlphaFoldDB" id="A0A4S2KIF6"/>
<feature type="domain" description="C3H1-type" evidence="3">
    <location>
        <begin position="28"/>
        <end position="50"/>
    </location>
</feature>
<dbReference type="InterPro" id="IPR041686">
    <property type="entry name" value="Znf-CCCH_3"/>
</dbReference>
<keyword evidence="5" id="KW-1185">Reference proteome</keyword>
<dbReference type="PROSITE" id="PS50103">
    <property type="entry name" value="ZF_C3H1"/>
    <property type="match status" value="3"/>
</dbReference>
<feature type="domain" description="C3H1-type" evidence="3">
    <location>
        <begin position="81"/>
        <end position="108"/>
    </location>
</feature>
<dbReference type="EMBL" id="QBLH01002296">
    <property type="protein sequence ID" value="TGZ48886.1"/>
    <property type="molecule type" value="Genomic_DNA"/>
</dbReference>
<gene>
    <name evidence="4" type="ORF">DBV15_08294</name>
</gene>
<dbReference type="GO" id="GO:0008270">
    <property type="term" value="F:zinc ion binding"/>
    <property type="evidence" value="ECO:0007669"/>
    <property type="project" value="UniProtKB-KW"/>
</dbReference>
<feature type="region of interest" description="Disordered" evidence="2">
    <location>
        <begin position="276"/>
        <end position="309"/>
    </location>
</feature>
<protein>
    <recommendedName>
        <fullName evidence="3">C3H1-type domain-containing protein</fullName>
    </recommendedName>
</protein>
<feature type="zinc finger region" description="C3H1-type" evidence="1">
    <location>
        <begin position="28"/>
        <end position="50"/>
    </location>
</feature>
<feature type="compositionally biased region" description="Basic and acidic residues" evidence="2">
    <location>
        <begin position="297"/>
        <end position="309"/>
    </location>
</feature>
<dbReference type="Gene3D" id="4.10.1000.10">
    <property type="entry name" value="Zinc finger, CCCH-type"/>
    <property type="match status" value="1"/>
</dbReference>
<keyword evidence="1" id="KW-0863">Zinc-finger</keyword>
<accession>A0A4S2KIF6</accession>
<keyword evidence="1" id="KW-0862">Zinc</keyword>
<dbReference type="PANTHER" id="PTHR15725:SF14">
    <property type="entry name" value="ZINC FINGER CCCH DOMAIN-CONTAINING PROTEIN 11A"/>
    <property type="match status" value="1"/>
</dbReference>
<feature type="compositionally biased region" description="Polar residues" evidence="2">
    <location>
        <begin position="144"/>
        <end position="159"/>
    </location>
</feature>
<feature type="domain" description="C3H1-type" evidence="3">
    <location>
        <begin position="57"/>
        <end position="78"/>
    </location>
</feature>
<dbReference type="InterPro" id="IPR000571">
    <property type="entry name" value="Znf_CCCH"/>
</dbReference>
<dbReference type="STRING" id="300112.A0A4S2KIF6"/>
<dbReference type="Proteomes" id="UP000310200">
    <property type="component" value="Unassembled WGS sequence"/>
</dbReference>
<feature type="zinc finger region" description="C3H1-type" evidence="1">
    <location>
        <begin position="57"/>
        <end position="78"/>
    </location>
</feature>
<evidence type="ECO:0000259" key="3">
    <source>
        <dbReference type="PROSITE" id="PS50103"/>
    </source>
</evidence>
<keyword evidence="1" id="KW-0479">Metal-binding</keyword>
<dbReference type="Pfam" id="PF15663">
    <property type="entry name" value="zf-CCCH_3"/>
    <property type="match status" value="1"/>
</dbReference>
<dbReference type="SMART" id="SM00356">
    <property type="entry name" value="ZnF_C3H1"/>
    <property type="match status" value="3"/>
</dbReference>
<dbReference type="PANTHER" id="PTHR15725">
    <property type="entry name" value="ZN-FINGER, C-X8-C-X5-C-X3-H TYPE-CONTAINING"/>
    <property type="match status" value="1"/>
</dbReference>
<reference evidence="4 5" key="1">
    <citation type="journal article" date="2019" name="Philos. Trans. R. Soc. Lond., B, Biol. Sci.">
        <title>Ant behaviour and brain gene expression of defending hosts depend on the ecological success of the intruding social parasite.</title>
        <authorList>
            <person name="Kaur R."/>
            <person name="Stoldt M."/>
            <person name="Jongepier E."/>
            <person name="Feldmeyer B."/>
            <person name="Menzel F."/>
            <person name="Bornberg-Bauer E."/>
            <person name="Foitzik S."/>
        </authorList>
    </citation>
    <scope>NUCLEOTIDE SEQUENCE [LARGE SCALE GENOMIC DNA]</scope>
    <source>
        <tissue evidence="4">Whole body</tissue>
    </source>
</reference>
<feature type="region of interest" description="Disordered" evidence="2">
    <location>
        <begin position="122"/>
        <end position="165"/>
    </location>
</feature>
<feature type="zinc finger region" description="C3H1-type" evidence="1">
    <location>
        <begin position="81"/>
        <end position="108"/>
    </location>
</feature>